<feature type="compositionally biased region" description="Polar residues" evidence="1">
    <location>
        <begin position="231"/>
        <end position="256"/>
    </location>
</feature>
<proteinExistence type="predicted"/>
<evidence type="ECO:0000313" key="2">
    <source>
        <dbReference type="EMBL" id="KAF6212150.1"/>
    </source>
</evidence>
<feature type="region of interest" description="Disordered" evidence="1">
    <location>
        <begin position="178"/>
        <end position="313"/>
    </location>
</feature>
<dbReference type="OrthoDB" id="6629963at2759"/>
<dbReference type="AlphaFoldDB" id="A0A6A4JCL1"/>
<accession>A0A6A4JCL1</accession>
<comment type="caution">
    <text evidence="2">The sequence shown here is derived from an EMBL/GenBank/DDBJ whole genome shotgun (WGS) entry which is preliminary data.</text>
</comment>
<feature type="compositionally biased region" description="Polar residues" evidence="1">
    <location>
        <begin position="178"/>
        <end position="190"/>
    </location>
</feature>
<name>A0A6A4JCL1_APOLU</name>
<organism evidence="2 3">
    <name type="scientific">Apolygus lucorum</name>
    <name type="common">Small green plant bug</name>
    <name type="synonym">Lygocoris lucorum</name>
    <dbReference type="NCBI Taxonomy" id="248454"/>
    <lineage>
        <taxon>Eukaryota</taxon>
        <taxon>Metazoa</taxon>
        <taxon>Ecdysozoa</taxon>
        <taxon>Arthropoda</taxon>
        <taxon>Hexapoda</taxon>
        <taxon>Insecta</taxon>
        <taxon>Pterygota</taxon>
        <taxon>Neoptera</taxon>
        <taxon>Paraneoptera</taxon>
        <taxon>Hemiptera</taxon>
        <taxon>Heteroptera</taxon>
        <taxon>Panheteroptera</taxon>
        <taxon>Cimicomorpha</taxon>
        <taxon>Miridae</taxon>
        <taxon>Mirini</taxon>
        <taxon>Apolygus</taxon>
    </lineage>
</organism>
<keyword evidence="3" id="KW-1185">Reference proteome</keyword>
<gene>
    <name evidence="2" type="ORF">GE061_012671</name>
</gene>
<evidence type="ECO:0000256" key="1">
    <source>
        <dbReference type="SAM" id="MobiDB-lite"/>
    </source>
</evidence>
<dbReference type="Proteomes" id="UP000466442">
    <property type="component" value="Unassembled WGS sequence"/>
</dbReference>
<evidence type="ECO:0008006" key="4">
    <source>
        <dbReference type="Google" id="ProtNLM"/>
    </source>
</evidence>
<evidence type="ECO:0000313" key="3">
    <source>
        <dbReference type="Proteomes" id="UP000466442"/>
    </source>
</evidence>
<protein>
    <recommendedName>
        <fullName evidence="4">Retrotransposon gag domain-containing protein</fullName>
    </recommendedName>
</protein>
<sequence length="329" mass="37833">MVPEFSGEPELLDRFITISDKLLNKFLNQQDPEDFQNIYLLNCILSKVKGPAAETLCSHEVGSWADLRTALLDNFSDKRDVWTLVQEMCSYKQGQNEDAFKFYEKINKQLNLSIAYVQVRPELDPVQVTPFIKKLGLRCLLKGLNEPLGSLMRTKNPTNMGAAASILINDFQFIPSFRNTSNKPQNNNLQNHRKYPEQTAQSSDKFKKPVYYSQQNPKQNEKTFQKKPLIQPSSFNPNKPRISSQTYNKPQQTYHKQQFALPRSDPMSARTTRTTYPMNVMESNNPSAGDPDSQEIQYYEPDESTQNIDESGDLEEIFLDEESEFSTSQ</sequence>
<feature type="compositionally biased region" description="Polar residues" evidence="1">
    <location>
        <begin position="269"/>
        <end position="287"/>
    </location>
</feature>
<dbReference type="EMBL" id="WIXP02000004">
    <property type="protein sequence ID" value="KAF6212150.1"/>
    <property type="molecule type" value="Genomic_DNA"/>
</dbReference>
<reference evidence="2" key="1">
    <citation type="journal article" date="2021" name="Mol. Ecol. Resour.">
        <title>Apolygus lucorum genome provides insights into omnivorousness and mesophyll feeding.</title>
        <authorList>
            <person name="Liu Y."/>
            <person name="Liu H."/>
            <person name="Wang H."/>
            <person name="Huang T."/>
            <person name="Liu B."/>
            <person name="Yang B."/>
            <person name="Yin L."/>
            <person name="Li B."/>
            <person name="Zhang Y."/>
            <person name="Zhang S."/>
            <person name="Jiang F."/>
            <person name="Zhang X."/>
            <person name="Ren Y."/>
            <person name="Wang B."/>
            <person name="Wang S."/>
            <person name="Lu Y."/>
            <person name="Wu K."/>
            <person name="Fan W."/>
            <person name="Wang G."/>
        </authorList>
    </citation>
    <scope>NUCLEOTIDE SEQUENCE</scope>
    <source>
        <strain evidence="2">12Hb</strain>
    </source>
</reference>